<gene>
    <name evidence="2" type="ORF">GCM10023082_53520</name>
</gene>
<protein>
    <recommendedName>
        <fullName evidence="4">Integrase</fullName>
    </recommendedName>
</protein>
<dbReference type="RefSeq" id="WP_345652675.1">
    <property type="nucleotide sequence ID" value="NZ_BAABEP010000052.1"/>
</dbReference>
<dbReference type="Gene3D" id="1.10.443.10">
    <property type="entry name" value="Intergrase catalytic core"/>
    <property type="match status" value="1"/>
</dbReference>
<dbReference type="EMBL" id="BAABEP010000052">
    <property type="protein sequence ID" value="GAA3750783.1"/>
    <property type="molecule type" value="Genomic_DNA"/>
</dbReference>
<proteinExistence type="predicted"/>
<sequence length="94" mass="10352">MFAGSVFRRVWAKAREAILSEHEFGTPTGKRVYDVRHTCLTTWLNSGIPPAQVAEWAGNSVPVLLAICARCIVGQLDNYLKRVEGVQDLPKVAA</sequence>
<reference evidence="3" key="1">
    <citation type="journal article" date="2019" name="Int. J. Syst. Evol. Microbiol.">
        <title>The Global Catalogue of Microorganisms (GCM) 10K type strain sequencing project: providing services to taxonomists for standard genome sequencing and annotation.</title>
        <authorList>
            <consortium name="The Broad Institute Genomics Platform"/>
            <consortium name="The Broad Institute Genome Sequencing Center for Infectious Disease"/>
            <person name="Wu L."/>
            <person name="Ma J."/>
        </authorList>
    </citation>
    <scope>NUCLEOTIDE SEQUENCE [LARGE SCALE GENOMIC DNA]</scope>
    <source>
        <strain evidence="3">JCM 30846</strain>
    </source>
</reference>
<dbReference type="Proteomes" id="UP001499884">
    <property type="component" value="Unassembled WGS sequence"/>
</dbReference>
<evidence type="ECO:0000256" key="1">
    <source>
        <dbReference type="ARBA" id="ARBA00023172"/>
    </source>
</evidence>
<comment type="caution">
    <text evidence="2">The sequence shown here is derived from an EMBL/GenBank/DDBJ whole genome shotgun (WGS) entry which is preliminary data.</text>
</comment>
<dbReference type="InterPro" id="IPR013762">
    <property type="entry name" value="Integrase-like_cat_sf"/>
</dbReference>
<dbReference type="SUPFAM" id="SSF56349">
    <property type="entry name" value="DNA breaking-rejoining enzymes"/>
    <property type="match status" value="1"/>
</dbReference>
<name>A0ABP7FXE7_9ACTN</name>
<evidence type="ECO:0000313" key="2">
    <source>
        <dbReference type="EMBL" id="GAA3750783.1"/>
    </source>
</evidence>
<evidence type="ECO:0000313" key="3">
    <source>
        <dbReference type="Proteomes" id="UP001499884"/>
    </source>
</evidence>
<keyword evidence="3" id="KW-1185">Reference proteome</keyword>
<keyword evidence="1" id="KW-0233">DNA recombination</keyword>
<organism evidence="2 3">
    <name type="scientific">Streptomyces tremellae</name>
    <dbReference type="NCBI Taxonomy" id="1124239"/>
    <lineage>
        <taxon>Bacteria</taxon>
        <taxon>Bacillati</taxon>
        <taxon>Actinomycetota</taxon>
        <taxon>Actinomycetes</taxon>
        <taxon>Kitasatosporales</taxon>
        <taxon>Streptomycetaceae</taxon>
        <taxon>Streptomyces</taxon>
    </lineage>
</organism>
<dbReference type="InterPro" id="IPR011010">
    <property type="entry name" value="DNA_brk_join_enz"/>
</dbReference>
<accession>A0ABP7FXE7</accession>
<evidence type="ECO:0008006" key="4">
    <source>
        <dbReference type="Google" id="ProtNLM"/>
    </source>
</evidence>